<keyword evidence="7" id="KW-0057">Aromatic amino acid biosynthesis</keyword>
<dbReference type="InterPro" id="IPR013785">
    <property type="entry name" value="Aldolase_TIM"/>
</dbReference>
<dbReference type="GO" id="GO:0004425">
    <property type="term" value="F:indole-3-glycerol-phosphate synthase activity"/>
    <property type="evidence" value="ECO:0007669"/>
    <property type="project" value="UniProtKB-EC"/>
</dbReference>
<dbReference type="GO" id="GO:0000162">
    <property type="term" value="P:L-tryptophan biosynthetic process"/>
    <property type="evidence" value="ECO:0007669"/>
    <property type="project" value="UniProtKB-UniPathway"/>
</dbReference>
<reference evidence="10 11" key="1">
    <citation type="submission" date="2017-04" db="EMBL/GenBank/DDBJ databases">
        <title>Novel microbial lineages endemic to geothermal iron-oxide mats fill important gaps in the evolutionary history of Archaea.</title>
        <authorList>
            <person name="Jay Z.J."/>
            <person name="Beam J.P."/>
            <person name="Dlakic M."/>
            <person name="Rusch D.B."/>
            <person name="Kozubal M.A."/>
            <person name="Inskeep W.P."/>
        </authorList>
    </citation>
    <scope>NUCLEOTIDE SEQUENCE [LARGE SCALE GENOMIC DNA]</scope>
    <source>
        <strain evidence="10">OSP_C</strain>
    </source>
</reference>
<dbReference type="Pfam" id="PF00218">
    <property type="entry name" value="IGPS"/>
    <property type="match status" value="1"/>
</dbReference>
<dbReference type="PANTHER" id="PTHR22854:SF2">
    <property type="entry name" value="INDOLE-3-GLYCEROL-PHOSPHATE SYNTHASE"/>
    <property type="match status" value="1"/>
</dbReference>
<evidence type="ECO:0000256" key="3">
    <source>
        <dbReference type="ARBA" id="ARBA00012362"/>
    </source>
</evidence>
<keyword evidence="5" id="KW-0210">Decarboxylase</keyword>
<name>A0A2R6AQN2_9ARCH</name>
<evidence type="ECO:0000256" key="1">
    <source>
        <dbReference type="ARBA" id="ARBA00001633"/>
    </source>
</evidence>
<keyword evidence="8" id="KW-0456">Lyase</keyword>
<comment type="catalytic activity">
    <reaction evidence="1">
        <text>1-(2-carboxyphenylamino)-1-deoxy-D-ribulose 5-phosphate + H(+) = (1S,2R)-1-C-(indol-3-yl)glycerol 3-phosphate + CO2 + H2O</text>
        <dbReference type="Rhea" id="RHEA:23476"/>
        <dbReference type="ChEBI" id="CHEBI:15377"/>
        <dbReference type="ChEBI" id="CHEBI:15378"/>
        <dbReference type="ChEBI" id="CHEBI:16526"/>
        <dbReference type="ChEBI" id="CHEBI:58613"/>
        <dbReference type="ChEBI" id="CHEBI:58866"/>
        <dbReference type="EC" id="4.1.1.48"/>
    </reaction>
</comment>
<evidence type="ECO:0000256" key="7">
    <source>
        <dbReference type="ARBA" id="ARBA00023141"/>
    </source>
</evidence>
<evidence type="ECO:0000259" key="9">
    <source>
        <dbReference type="Pfam" id="PF00218"/>
    </source>
</evidence>
<dbReference type="GO" id="GO:0004640">
    <property type="term" value="F:phosphoribosylanthranilate isomerase activity"/>
    <property type="evidence" value="ECO:0007669"/>
    <property type="project" value="TreeGrafter"/>
</dbReference>
<dbReference type="InterPro" id="IPR011060">
    <property type="entry name" value="RibuloseP-bd_barrel"/>
</dbReference>
<dbReference type="AlphaFoldDB" id="A0A2R6AQN2"/>
<evidence type="ECO:0000256" key="2">
    <source>
        <dbReference type="ARBA" id="ARBA00004696"/>
    </source>
</evidence>
<comment type="caution">
    <text evidence="10">The sequence shown here is derived from an EMBL/GenBank/DDBJ whole genome shotgun (WGS) entry which is preliminary data.</text>
</comment>
<feature type="domain" description="Indole-3-glycerol phosphate synthase" evidence="9">
    <location>
        <begin position="43"/>
        <end position="267"/>
    </location>
</feature>
<dbReference type="CDD" id="cd00331">
    <property type="entry name" value="IGPS"/>
    <property type="match status" value="1"/>
</dbReference>
<dbReference type="SUPFAM" id="SSF51366">
    <property type="entry name" value="Ribulose-phoshate binding barrel"/>
    <property type="match status" value="1"/>
</dbReference>
<evidence type="ECO:0000256" key="4">
    <source>
        <dbReference type="ARBA" id="ARBA00022605"/>
    </source>
</evidence>
<gene>
    <name evidence="10" type="ORF">B9Q00_04590</name>
</gene>
<dbReference type="InterPro" id="IPR013798">
    <property type="entry name" value="Indole-3-glycerol_P_synth_dom"/>
</dbReference>
<dbReference type="EMBL" id="NEXB01000017">
    <property type="protein sequence ID" value="PSN88633.1"/>
    <property type="molecule type" value="Genomic_DNA"/>
</dbReference>
<evidence type="ECO:0000313" key="11">
    <source>
        <dbReference type="Proteomes" id="UP000241473"/>
    </source>
</evidence>
<protein>
    <recommendedName>
        <fullName evidence="3">indole-3-glycerol-phosphate synthase</fullName>
        <ecNumber evidence="3">4.1.1.48</ecNumber>
    </recommendedName>
</protein>
<dbReference type="Proteomes" id="UP000241473">
    <property type="component" value="Unassembled WGS sequence"/>
</dbReference>
<accession>A0A2R6AQN2</accession>
<dbReference type="EC" id="4.1.1.48" evidence="3"/>
<evidence type="ECO:0000256" key="8">
    <source>
        <dbReference type="ARBA" id="ARBA00023239"/>
    </source>
</evidence>
<sequence>MSQVAEALKSLRSWKRLRDFLFEVTQSVKSLVKNGYYESEKSVSKKRRILKEEAKKHALPIIAELKAKSPGYGELRSTDFRLANKLVQAGACAISVLVEPVYFGGSLSLLREVAQNVDAPILFKDFVISKKQLVTADRCGADIVLLIAEVFERGLSCDSLEEMIESAHALNLEVLLETHDPKNVALVNSTKAEYIGINNRNLVDLSLDPDHFFKLSKQYKKQKFTVAESGYSDALRIKRDFEAGADCFLVGGSIMSAKDPIAKLKELIAHEG</sequence>
<evidence type="ECO:0000313" key="10">
    <source>
        <dbReference type="EMBL" id="PSN88633.1"/>
    </source>
</evidence>
<comment type="pathway">
    <text evidence="2">Amino-acid biosynthesis; L-tryptophan biosynthesis; L-tryptophan from chorismate: step 4/5.</text>
</comment>
<keyword evidence="6" id="KW-0822">Tryptophan biosynthesis</keyword>
<evidence type="ECO:0000256" key="5">
    <source>
        <dbReference type="ARBA" id="ARBA00022793"/>
    </source>
</evidence>
<keyword evidence="4" id="KW-0028">Amino-acid biosynthesis</keyword>
<dbReference type="PANTHER" id="PTHR22854">
    <property type="entry name" value="TRYPTOPHAN BIOSYNTHESIS PROTEIN"/>
    <property type="match status" value="1"/>
</dbReference>
<organism evidence="10 11">
    <name type="scientific">Candidatus Marsarchaeota G1 archaeon OSP_C</name>
    <dbReference type="NCBI Taxonomy" id="1978154"/>
    <lineage>
        <taxon>Archaea</taxon>
        <taxon>Candidatus Marsarchaeota</taxon>
        <taxon>Candidatus Marsarchaeota group 1</taxon>
    </lineage>
</organism>
<dbReference type="Gene3D" id="3.20.20.70">
    <property type="entry name" value="Aldolase class I"/>
    <property type="match status" value="1"/>
</dbReference>
<proteinExistence type="predicted"/>
<dbReference type="UniPathway" id="UPA00035">
    <property type="reaction ID" value="UER00043"/>
</dbReference>
<dbReference type="InterPro" id="IPR045186">
    <property type="entry name" value="Indole-3-glycerol_P_synth"/>
</dbReference>
<evidence type="ECO:0000256" key="6">
    <source>
        <dbReference type="ARBA" id="ARBA00022822"/>
    </source>
</evidence>